<dbReference type="EMBL" id="CAOQHR010000004">
    <property type="protein sequence ID" value="CAI6334253.1"/>
    <property type="molecule type" value="Genomic_DNA"/>
</dbReference>
<reference evidence="2" key="1">
    <citation type="submission" date="2023-01" db="EMBL/GenBank/DDBJ databases">
        <authorList>
            <person name="Van Ghelder C."/>
            <person name="Rancurel C."/>
        </authorList>
    </citation>
    <scope>NUCLEOTIDE SEQUENCE</scope>
    <source>
        <strain evidence="2">CNCM I-4278</strain>
    </source>
</reference>
<feature type="transmembrane region" description="Helical" evidence="1">
    <location>
        <begin position="12"/>
        <end position="28"/>
    </location>
</feature>
<proteinExistence type="predicted"/>
<organism evidence="2 3">
    <name type="scientific">Periconia digitata</name>
    <dbReference type="NCBI Taxonomy" id="1303443"/>
    <lineage>
        <taxon>Eukaryota</taxon>
        <taxon>Fungi</taxon>
        <taxon>Dikarya</taxon>
        <taxon>Ascomycota</taxon>
        <taxon>Pezizomycotina</taxon>
        <taxon>Dothideomycetes</taxon>
        <taxon>Pleosporomycetidae</taxon>
        <taxon>Pleosporales</taxon>
        <taxon>Massarineae</taxon>
        <taxon>Periconiaceae</taxon>
        <taxon>Periconia</taxon>
    </lineage>
</organism>
<keyword evidence="1" id="KW-1133">Transmembrane helix</keyword>
<name>A0A9W4UD89_9PLEO</name>
<protein>
    <submittedName>
        <fullName evidence="2">Uncharacterized protein</fullName>
    </submittedName>
</protein>
<evidence type="ECO:0000313" key="3">
    <source>
        <dbReference type="Proteomes" id="UP001152607"/>
    </source>
</evidence>
<evidence type="ECO:0000313" key="2">
    <source>
        <dbReference type="EMBL" id="CAI6334253.1"/>
    </source>
</evidence>
<gene>
    <name evidence="2" type="ORF">PDIGIT_LOCUS7310</name>
</gene>
<dbReference type="Proteomes" id="UP001152607">
    <property type="component" value="Unassembled WGS sequence"/>
</dbReference>
<keyword evidence="1" id="KW-0472">Membrane</keyword>
<evidence type="ECO:0000256" key="1">
    <source>
        <dbReference type="SAM" id="Phobius"/>
    </source>
</evidence>
<comment type="caution">
    <text evidence="2">The sequence shown here is derived from an EMBL/GenBank/DDBJ whole genome shotgun (WGS) entry which is preliminary data.</text>
</comment>
<accession>A0A9W4UD89</accession>
<keyword evidence="3" id="KW-1185">Reference proteome</keyword>
<keyword evidence="1" id="KW-0812">Transmembrane</keyword>
<dbReference type="AlphaFoldDB" id="A0A9W4UD89"/>
<sequence length="71" mass="8188">MPFHCCICWSDSFLFSLVVFLLLSFNALNNEAVKKREGWPTVQRLSRARHANTPRPFQTQSVPVALCSYRT</sequence>